<dbReference type="Proteomes" id="UP000050509">
    <property type="component" value="Unassembled WGS sequence"/>
</dbReference>
<accession>A0A0P9D4S7</accession>
<name>A0A0P9D4S7_9CHLR</name>
<evidence type="ECO:0000313" key="2">
    <source>
        <dbReference type="Proteomes" id="UP000050509"/>
    </source>
</evidence>
<gene>
    <name evidence="1" type="ORF">SE17_41670</name>
</gene>
<sequence>MRNAGTVIRELLALVPPPSPDEITMATQTVMATIRVPDGRPGVVWFERIPSAVRAGRAKAQQATRAPARAAALAVPDDDLGGSIF</sequence>
<reference evidence="1 2" key="1">
    <citation type="submission" date="2015-09" db="EMBL/GenBank/DDBJ databases">
        <title>Draft genome sequence of Kouleothrix aurantiaca JCM 19913.</title>
        <authorList>
            <person name="Hemp J."/>
        </authorList>
    </citation>
    <scope>NUCLEOTIDE SEQUENCE [LARGE SCALE GENOMIC DNA]</scope>
    <source>
        <strain evidence="1 2">COM-B</strain>
    </source>
</reference>
<comment type="caution">
    <text evidence="1">The sequence shown here is derived from an EMBL/GenBank/DDBJ whole genome shotgun (WGS) entry which is preliminary data.</text>
</comment>
<dbReference type="EMBL" id="LJCR01003255">
    <property type="protein sequence ID" value="KPV47768.1"/>
    <property type="molecule type" value="Genomic_DNA"/>
</dbReference>
<protein>
    <submittedName>
        <fullName evidence="1">Uncharacterized protein</fullName>
    </submittedName>
</protein>
<dbReference type="AlphaFoldDB" id="A0A0P9D4S7"/>
<proteinExistence type="predicted"/>
<keyword evidence="2" id="KW-1185">Reference proteome</keyword>
<evidence type="ECO:0000313" key="1">
    <source>
        <dbReference type="EMBL" id="KPV47768.1"/>
    </source>
</evidence>
<organism evidence="1 2">
    <name type="scientific">Kouleothrix aurantiaca</name>
    <dbReference type="NCBI Taxonomy" id="186479"/>
    <lineage>
        <taxon>Bacteria</taxon>
        <taxon>Bacillati</taxon>
        <taxon>Chloroflexota</taxon>
        <taxon>Chloroflexia</taxon>
        <taxon>Chloroflexales</taxon>
        <taxon>Roseiflexineae</taxon>
        <taxon>Roseiflexaceae</taxon>
        <taxon>Kouleothrix</taxon>
    </lineage>
</organism>